<protein>
    <submittedName>
        <fullName evidence="1">Uncharacterized protein</fullName>
    </submittedName>
</protein>
<comment type="caution">
    <text evidence="1">The sequence shown here is derived from an EMBL/GenBank/DDBJ whole genome shotgun (WGS) entry which is preliminary data.</text>
</comment>
<keyword evidence="2" id="KW-1185">Reference proteome</keyword>
<dbReference type="Proteomes" id="UP000326757">
    <property type="component" value="Unassembled WGS sequence"/>
</dbReference>
<sequence>MHQSQRTRRERKLQVLLPIEAAEADLEVDEVEEEVEEVVDSEEVGAEAVEEVSKDWGRTNKNSEGRRLCWETFALPGQIARRRTKRKRVPCMHSLWEYWRFEWHIKSS</sequence>
<dbReference type="AlphaFoldDB" id="A0A5N6K951"/>
<organism evidence="1 2">
    <name type="scientific">Monilinia laxa</name>
    <name type="common">Brown rot fungus</name>
    <name type="synonym">Sclerotinia laxa</name>
    <dbReference type="NCBI Taxonomy" id="61186"/>
    <lineage>
        <taxon>Eukaryota</taxon>
        <taxon>Fungi</taxon>
        <taxon>Dikarya</taxon>
        <taxon>Ascomycota</taxon>
        <taxon>Pezizomycotina</taxon>
        <taxon>Leotiomycetes</taxon>
        <taxon>Helotiales</taxon>
        <taxon>Sclerotiniaceae</taxon>
        <taxon>Monilinia</taxon>
    </lineage>
</organism>
<name>A0A5N6K951_MONLA</name>
<accession>A0A5N6K951</accession>
<evidence type="ECO:0000313" key="1">
    <source>
        <dbReference type="EMBL" id="KAB8299256.1"/>
    </source>
</evidence>
<proteinExistence type="predicted"/>
<dbReference type="EMBL" id="VIGI01000006">
    <property type="protein sequence ID" value="KAB8299256.1"/>
    <property type="molecule type" value="Genomic_DNA"/>
</dbReference>
<evidence type="ECO:0000313" key="2">
    <source>
        <dbReference type="Proteomes" id="UP000326757"/>
    </source>
</evidence>
<reference evidence="1 2" key="1">
    <citation type="submission" date="2019-06" db="EMBL/GenBank/DDBJ databases">
        <title>Genome Sequence of the Brown Rot Fungal Pathogen Monilinia laxa.</title>
        <authorList>
            <person name="De Miccolis Angelini R.M."/>
            <person name="Landi L."/>
            <person name="Abate D."/>
            <person name="Pollastro S."/>
            <person name="Romanazzi G."/>
            <person name="Faretra F."/>
        </authorList>
    </citation>
    <scope>NUCLEOTIDE SEQUENCE [LARGE SCALE GENOMIC DNA]</scope>
    <source>
        <strain evidence="1 2">Mlax316</strain>
    </source>
</reference>
<gene>
    <name evidence="1" type="ORF">EYC80_001342</name>
</gene>